<dbReference type="Proteomes" id="UP000254040">
    <property type="component" value="Unassembled WGS sequence"/>
</dbReference>
<dbReference type="EMBL" id="UGOG01000001">
    <property type="protein sequence ID" value="STX63494.1"/>
    <property type="molecule type" value="Genomic_DNA"/>
</dbReference>
<sequence>MVHTPPRFKITLKGVLCMKLCVAILFLCGSLFVHSAPIYIGVIPFAPPFSTSTDGGKSFYGFHIDLMNALCKRIKLKCMYKATKLSDQIQLLNQGTVDLIFSATPIETTSTGNYIYSLPYLNSDAQFVTLSTNDTLNEVKDIKNLTIGVLTNTLYYPFINTQFSTKDAIKQFSAMSEMITALVNHDVDVIIMNNNLARYLIINHMNTFKLVGAHIAIGNGYGLLALKKNKTLINKINSALLQMVSDGSYLAIYNTYFSRDMK</sequence>
<dbReference type="SMART" id="SM00062">
    <property type="entry name" value="PBPb"/>
    <property type="match status" value="1"/>
</dbReference>
<dbReference type="Proteomes" id="UP000054985">
    <property type="component" value="Unassembled WGS sequence"/>
</dbReference>
<dbReference type="AlphaFoldDB" id="A0A378JY55"/>
<reference evidence="4 6" key="1">
    <citation type="submission" date="2015-11" db="EMBL/GenBank/DDBJ databases">
        <title>Genomic analysis of 38 Legionella species identifies large and diverse effector repertoires.</title>
        <authorList>
            <person name="Burstein D."/>
            <person name="Amaro F."/>
            <person name="Zusman T."/>
            <person name="Lifshitz Z."/>
            <person name="Cohen O."/>
            <person name="Gilbert J.A."/>
            <person name="Pupko T."/>
            <person name="Shuman H.A."/>
            <person name="Segal G."/>
        </authorList>
    </citation>
    <scope>NUCLEOTIDE SEQUENCE [LARGE SCALE GENOMIC DNA]</scope>
    <source>
        <strain evidence="4 6">ATCC 43877</strain>
    </source>
</reference>
<dbReference type="PANTHER" id="PTHR35936">
    <property type="entry name" value="MEMBRANE-BOUND LYTIC MUREIN TRANSGLYCOSYLASE F"/>
    <property type="match status" value="1"/>
</dbReference>
<dbReference type="Gene3D" id="3.40.190.10">
    <property type="entry name" value="Periplasmic binding protein-like II"/>
    <property type="match status" value="2"/>
</dbReference>
<accession>A0A378JY55</accession>
<dbReference type="Pfam" id="PF00497">
    <property type="entry name" value="SBP_bac_3"/>
    <property type="match status" value="1"/>
</dbReference>
<proteinExistence type="inferred from homology"/>
<name>A0A378JY55_9GAMM</name>
<evidence type="ECO:0000256" key="2">
    <source>
        <dbReference type="ARBA" id="ARBA00022729"/>
    </source>
</evidence>
<evidence type="ECO:0000313" key="7">
    <source>
        <dbReference type="Proteomes" id="UP000254040"/>
    </source>
</evidence>
<reference evidence="5 7" key="2">
    <citation type="submission" date="2018-06" db="EMBL/GenBank/DDBJ databases">
        <authorList>
            <consortium name="Pathogen Informatics"/>
            <person name="Doyle S."/>
        </authorList>
    </citation>
    <scope>NUCLEOTIDE SEQUENCE [LARGE SCALE GENOMIC DNA]</scope>
    <source>
        <strain evidence="5 7">NCTC12239</strain>
    </source>
</reference>
<keyword evidence="2" id="KW-0732">Signal</keyword>
<dbReference type="SUPFAM" id="SSF53850">
    <property type="entry name" value="Periplasmic binding protein-like II"/>
    <property type="match status" value="1"/>
</dbReference>
<protein>
    <submittedName>
        <fullName evidence="5">Glutamine ABC transporter</fullName>
    </submittedName>
</protein>
<evidence type="ECO:0000313" key="4">
    <source>
        <dbReference type="EMBL" id="KTD30917.1"/>
    </source>
</evidence>
<keyword evidence="6" id="KW-1185">Reference proteome</keyword>
<feature type="domain" description="Solute-binding protein family 3/N-terminal" evidence="3">
    <location>
        <begin position="37"/>
        <end position="260"/>
    </location>
</feature>
<dbReference type="EMBL" id="LNYN01000042">
    <property type="protein sequence ID" value="KTD30917.1"/>
    <property type="molecule type" value="Genomic_DNA"/>
</dbReference>
<dbReference type="STRING" id="39962.Lmor_3024"/>
<dbReference type="PANTHER" id="PTHR35936:SF19">
    <property type="entry name" value="AMINO-ACID-BINDING PROTEIN YXEM-RELATED"/>
    <property type="match status" value="1"/>
</dbReference>
<evidence type="ECO:0000256" key="1">
    <source>
        <dbReference type="ARBA" id="ARBA00010333"/>
    </source>
</evidence>
<dbReference type="InterPro" id="IPR001638">
    <property type="entry name" value="Solute-binding_3/MltF_N"/>
</dbReference>
<gene>
    <name evidence="5" type="primary">artI</name>
    <name evidence="4" type="ORF">Lmor_3024</name>
    <name evidence="5" type="ORF">NCTC12239_02439</name>
</gene>
<comment type="similarity">
    <text evidence="1">Belongs to the bacterial solute-binding protein 3 family.</text>
</comment>
<evidence type="ECO:0000313" key="5">
    <source>
        <dbReference type="EMBL" id="STX63494.1"/>
    </source>
</evidence>
<evidence type="ECO:0000313" key="6">
    <source>
        <dbReference type="Proteomes" id="UP000054985"/>
    </source>
</evidence>
<evidence type="ECO:0000259" key="3">
    <source>
        <dbReference type="SMART" id="SM00062"/>
    </source>
</evidence>
<organism evidence="5 7">
    <name type="scientific">Legionella moravica</name>
    <dbReference type="NCBI Taxonomy" id="39962"/>
    <lineage>
        <taxon>Bacteria</taxon>
        <taxon>Pseudomonadati</taxon>
        <taxon>Pseudomonadota</taxon>
        <taxon>Gammaproteobacteria</taxon>
        <taxon>Legionellales</taxon>
        <taxon>Legionellaceae</taxon>
        <taxon>Legionella</taxon>
    </lineage>
</organism>